<dbReference type="RefSeq" id="XP_020087222.1">
    <property type="nucleotide sequence ID" value="XM_020231633.1"/>
</dbReference>
<dbReference type="AlphaFoldDB" id="A0A6P5EUP9"/>
<accession>A0A6P5EUP9</accession>
<evidence type="ECO:0000259" key="8">
    <source>
        <dbReference type="PROSITE" id="PS51192"/>
    </source>
</evidence>
<evidence type="ECO:0000313" key="10">
    <source>
        <dbReference type="Proteomes" id="UP000515123"/>
    </source>
</evidence>
<dbReference type="Pfam" id="PF00176">
    <property type="entry name" value="SNF2-rel_dom"/>
    <property type="match status" value="1"/>
</dbReference>
<evidence type="ECO:0000256" key="7">
    <source>
        <dbReference type="SAM" id="MobiDB-lite"/>
    </source>
</evidence>
<dbReference type="GO" id="GO:0016787">
    <property type="term" value="F:hydrolase activity"/>
    <property type="evidence" value="ECO:0007669"/>
    <property type="project" value="UniProtKB-KW"/>
</dbReference>
<feature type="region of interest" description="Disordered" evidence="7">
    <location>
        <begin position="264"/>
        <end position="299"/>
    </location>
</feature>
<keyword evidence="2" id="KW-0547">Nucleotide-binding</keyword>
<dbReference type="RefSeq" id="XP_020087221.1">
    <property type="nucleotide sequence ID" value="XM_020231632.1"/>
</dbReference>
<dbReference type="GO" id="GO:0005634">
    <property type="term" value="C:nucleus"/>
    <property type="evidence" value="ECO:0007669"/>
    <property type="project" value="UniProtKB-SubCell"/>
</dbReference>
<dbReference type="Gene3D" id="3.40.50.300">
    <property type="entry name" value="P-loop containing nucleotide triphosphate hydrolases"/>
    <property type="match status" value="1"/>
</dbReference>
<dbReference type="Proteomes" id="UP000515123">
    <property type="component" value="Linkage group 4"/>
</dbReference>
<evidence type="ECO:0000313" key="12">
    <source>
        <dbReference type="RefSeq" id="XP_020087222.1"/>
    </source>
</evidence>
<evidence type="ECO:0000256" key="6">
    <source>
        <dbReference type="ARBA" id="ARBA00023242"/>
    </source>
</evidence>
<organism evidence="12">
    <name type="scientific">Ananas comosus</name>
    <name type="common">Pineapple</name>
    <name type="synonym">Ananas ananas</name>
    <dbReference type="NCBI Taxonomy" id="4615"/>
    <lineage>
        <taxon>Eukaryota</taxon>
        <taxon>Viridiplantae</taxon>
        <taxon>Streptophyta</taxon>
        <taxon>Embryophyta</taxon>
        <taxon>Tracheophyta</taxon>
        <taxon>Spermatophyta</taxon>
        <taxon>Magnoliopsida</taxon>
        <taxon>Liliopsida</taxon>
        <taxon>Poales</taxon>
        <taxon>Bromeliaceae</taxon>
        <taxon>Bromelioideae</taxon>
        <taxon>Ananas</taxon>
    </lineage>
</organism>
<evidence type="ECO:0000256" key="2">
    <source>
        <dbReference type="ARBA" id="ARBA00022741"/>
    </source>
</evidence>
<dbReference type="GO" id="GO:0005524">
    <property type="term" value="F:ATP binding"/>
    <property type="evidence" value="ECO:0007669"/>
    <property type="project" value="UniProtKB-KW"/>
</dbReference>
<dbReference type="GO" id="GO:0004386">
    <property type="term" value="F:helicase activity"/>
    <property type="evidence" value="ECO:0007669"/>
    <property type="project" value="UniProtKB-KW"/>
</dbReference>
<dbReference type="InterPro" id="IPR049730">
    <property type="entry name" value="SNF2/RAD54-like_C"/>
</dbReference>
<dbReference type="InterPro" id="IPR044567">
    <property type="entry name" value="CLSY/DRD1"/>
</dbReference>
<feature type="compositionally biased region" description="Basic and acidic residues" evidence="7">
    <location>
        <begin position="160"/>
        <end position="174"/>
    </location>
</feature>
<dbReference type="OrthoDB" id="9900844at2759"/>
<dbReference type="PROSITE" id="PS51194">
    <property type="entry name" value="HELICASE_CTER"/>
    <property type="match status" value="1"/>
</dbReference>
<feature type="region of interest" description="Disordered" evidence="7">
    <location>
        <begin position="116"/>
        <end position="135"/>
    </location>
</feature>
<protein>
    <submittedName>
        <fullName evidence="11 12">Protein CHROMATIN REMODELING 35</fullName>
    </submittedName>
</protein>
<dbReference type="SUPFAM" id="SSF52540">
    <property type="entry name" value="P-loop containing nucleoside triphosphate hydrolases"/>
    <property type="match status" value="2"/>
</dbReference>
<keyword evidence="6" id="KW-0539">Nucleus</keyword>
<dbReference type="SMART" id="SM00490">
    <property type="entry name" value="HELICc"/>
    <property type="match status" value="1"/>
</dbReference>
<evidence type="ECO:0000256" key="3">
    <source>
        <dbReference type="ARBA" id="ARBA00022801"/>
    </source>
</evidence>
<evidence type="ECO:0000313" key="11">
    <source>
        <dbReference type="RefSeq" id="XP_020087221.1"/>
    </source>
</evidence>
<evidence type="ECO:0000259" key="9">
    <source>
        <dbReference type="PROSITE" id="PS51194"/>
    </source>
</evidence>
<proteinExistence type="predicted"/>
<dbReference type="Gene3D" id="3.40.50.10810">
    <property type="entry name" value="Tandem AAA-ATPase domain"/>
    <property type="match status" value="1"/>
</dbReference>
<dbReference type="PANTHER" id="PTHR45821:SF1">
    <property type="entry name" value="ATP-DEPENDENT HELICASE FAMILY PROTEIN-RELATED"/>
    <property type="match status" value="1"/>
</dbReference>
<dbReference type="InterPro" id="IPR000330">
    <property type="entry name" value="SNF2_N"/>
</dbReference>
<dbReference type="PANTHER" id="PTHR45821">
    <property type="entry name" value="SNF2 DOMAIN-CONTAINING PROTEIN CLASSY 2-RELATED"/>
    <property type="match status" value="1"/>
</dbReference>
<dbReference type="CDD" id="cd18793">
    <property type="entry name" value="SF2_C_SNF"/>
    <property type="match status" value="1"/>
</dbReference>
<evidence type="ECO:0000256" key="5">
    <source>
        <dbReference type="ARBA" id="ARBA00022840"/>
    </source>
</evidence>
<reference evidence="11 12" key="2">
    <citation type="submission" date="2025-04" db="UniProtKB">
        <authorList>
            <consortium name="RefSeq"/>
        </authorList>
    </citation>
    <scope>IDENTIFICATION</scope>
    <source>
        <tissue evidence="11 12">Leaf</tissue>
    </source>
</reference>
<dbReference type="GO" id="GO:0080188">
    <property type="term" value="P:gene silencing by siRNA-directed DNA methylation"/>
    <property type="evidence" value="ECO:0007669"/>
    <property type="project" value="InterPro"/>
</dbReference>
<dbReference type="InterPro" id="IPR001650">
    <property type="entry name" value="Helicase_C-like"/>
</dbReference>
<gene>
    <name evidence="11 12" type="primary">LOC109709408</name>
</gene>
<feature type="domain" description="Helicase ATP-binding" evidence="8">
    <location>
        <begin position="436"/>
        <end position="615"/>
    </location>
</feature>
<keyword evidence="5" id="KW-0067">ATP-binding</keyword>
<evidence type="ECO:0000256" key="1">
    <source>
        <dbReference type="ARBA" id="ARBA00004123"/>
    </source>
</evidence>
<keyword evidence="10" id="KW-1185">Reference proteome</keyword>
<dbReference type="SMART" id="SM00487">
    <property type="entry name" value="DEXDc"/>
    <property type="match status" value="1"/>
</dbReference>
<dbReference type="GeneID" id="109709408"/>
<evidence type="ECO:0000256" key="4">
    <source>
        <dbReference type="ARBA" id="ARBA00022806"/>
    </source>
</evidence>
<comment type="subcellular location">
    <subcellularLocation>
        <location evidence="1">Nucleus</location>
    </subcellularLocation>
</comment>
<reference evidence="10" key="1">
    <citation type="journal article" date="2015" name="Nat. Genet.">
        <title>The pineapple genome and the evolution of CAM photosynthesis.</title>
        <authorList>
            <person name="Ming R."/>
            <person name="VanBuren R."/>
            <person name="Wai C.M."/>
            <person name="Tang H."/>
            <person name="Schatz M.C."/>
            <person name="Bowers J.E."/>
            <person name="Lyons E."/>
            <person name="Wang M.L."/>
            <person name="Chen J."/>
            <person name="Biggers E."/>
            <person name="Zhang J."/>
            <person name="Huang L."/>
            <person name="Zhang L."/>
            <person name="Miao W."/>
            <person name="Zhang J."/>
            <person name="Ye Z."/>
            <person name="Miao C."/>
            <person name="Lin Z."/>
            <person name="Wang H."/>
            <person name="Zhou H."/>
            <person name="Yim W.C."/>
            <person name="Priest H.D."/>
            <person name="Zheng C."/>
            <person name="Woodhouse M."/>
            <person name="Edger P.P."/>
            <person name="Guyot R."/>
            <person name="Guo H.B."/>
            <person name="Guo H."/>
            <person name="Zheng G."/>
            <person name="Singh R."/>
            <person name="Sharma A."/>
            <person name="Min X."/>
            <person name="Zheng Y."/>
            <person name="Lee H."/>
            <person name="Gurtowski J."/>
            <person name="Sedlazeck F.J."/>
            <person name="Harkess A."/>
            <person name="McKain M.R."/>
            <person name="Liao Z."/>
            <person name="Fang J."/>
            <person name="Liu J."/>
            <person name="Zhang X."/>
            <person name="Zhang Q."/>
            <person name="Hu W."/>
            <person name="Qin Y."/>
            <person name="Wang K."/>
            <person name="Chen L.Y."/>
            <person name="Shirley N."/>
            <person name="Lin Y.R."/>
            <person name="Liu L.Y."/>
            <person name="Hernandez A.G."/>
            <person name="Wright C.L."/>
            <person name="Bulone V."/>
            <person name="Tuskan G.A."/>
            <person name="Heath K."/>
            <person name="Zee F."/>
            <person name="Moore P.H."/>
            <person name="Sunkar R."/>
            <person name="Leebens-Mack J.H."/>
            <person name="Mockler T."/>
            <person name="Bennetzen J.L."/>
            <person name="Freeling M."/>
            <person name="Sankoff D."/>
            <person name="Paterson A.H."/>
            <person name="Zhu X."/>
            <person name="Yang X."/>
            <person name="Smith J.A."/>
            <person name="Cushman J.C."/>
            <person name="Paull R.E."/>
            <person name="Yu Q."/>
        </authorList>
    </citation>
    <scope>NUCLEOTIDE SEQUENCE [LARGE SCALE GENOMIC DNA]</scope>
    <source>
        <strain evidence="10">cv. F153</strain>
    </source>
</reference>
<dbReference type="Pfam" id="PF00271">
    <property type="entry name" value="Helicase_C"/>
    <property type="match status" value="1"/>
</dbReference>
<keyword evidence="3" id="KW-0378">Hydrolase</keyword>
<feature type="domain" description="Helicase C-terminal" evidence="9">
    <location>
        <begin position="756"/>
        <end position="942"/>
    </location>
</feature>
<name>A0A6P5EUP9_ANACO</name>
<feature type="region of interest" description="Disordered" evidence="7">
    <location>
        <begin position="148"/>
        <end position="174"/>
    </location>
</feature>
<feature type="compositionally biased region" description="Basic and acidic residues" evidence="7">
    <location>
        <begin position="122"/>
        <end position="135"/>
    </location>
</feature>
<dbReference type="InterPro" id="IPR027417">
    <property type="entry name" value="P-loop_NTPase"/>
</dbReference>
<keyword evidence="4" id="KW-0347">Helicase</keyword>
<dbReference type="InterPro" id="IPR014001">
    <property type="entry name" value="Helicase_ATP-bd"/>
</dbReference>
<dbReference type="PROSITE" id="PS51192">
    <property type="entry name" value="HELICASE_ATP_BIND_1"/>
    <property type="match status" value="1"/>
</dbReference>
<dbReference type="InterPro" id="IPR038718">
    <property type="entry name" value="SNF2-like_sf"/>
</dbReference>
<sequence length="964" mass="108823">MDVYRDRHKRMKIQHEEKANTSMSKVSAFKSTFGSKEVNTGSVIDYSNPFALPNVLESLDDGKYGSVTKEFEALRAQRIQVINFLSGLQQSCGNSSHNGLNGSKLANIIDLDDDHDANSGPKLHENLSDSRDGPKDFCVKRTEENDIESPIIIDSDEEDGSRQEGSKNPVHPENRTLDFRSWLERSIYERVKQVKMMGQAANDYKFDQTNLNLVGQTASEASCEPSIQYQMVVLQKMPENDRLQDVASETHMEKSEKQVGEALNYEKNEPRSSDANSNDISLPGMEEHSPTTNGSQVDENEALESDGLEDLWKDMSVAMECSKIAASDEPCFVEQQEECNHSYVLEDDLGLVCRICGVIEKSIETIFDYQWTKGTRAARAYMTAPRLSNDADNDVEYNELKPSDDNMILEDIALHPRHLKQIKPHQLEGFNFLVKNLLADKPGGCILAHAPGSGKTFMLISFIQSFLAKYPFARPLIILPKGILPTWKKEFRRWQVEDIPLYDFYSANANNRSEQLEVLNHWQESKSILLLGYKQFTNIICGGANSKVAAACKERLLKVPGLLILDEGHTPRNEDTHVLDSLAKIQTRRKVVLSGTLFQNHVKEVFNILNLVRPKFLKMEFARSIVKRVLSRVSISGNRRVNKGTVDGMFYDLVEETLQNDDGFKRKATVIQDLRELTKNVLHYYKGDFLDELPGLVDFTVLLNLSPAQKEIVRKLPKYEKFKRNAVGTALYIHPRLSDISVVAAGERACTFNDAKIDSLIDSMNLRDGVKTKFFLNILSLSASAGEKLLAFSQYILPLKFLERVVVKTKGWLVGREIFMISGDSSSESRERSMDQFNNSPDAKVLFGSIKACGEGISLVGASRVLILDVHLNPSVTRQAIGRAFRPGQGKKVYVYRLVAADSPEENDHKTSFRKELIAKMWFEWSEYCSNQEFELGEVDISSCQDMFLESSVLGQDVKALYRR</sequence>